<sequence>MMFRRVAVATARVACAARMYTPSEDLKKLYGSNFENATFPLNIVPSDSTLFAKFLYKAAEPKSAFDAVLKDFDAIAAVSTKLPVFWERNADVENIAEFKALAPATVFTLIWMQNNGMLELIPAVRESFETYVNAQKKKAVAKIYVNDLKDASVAEAKKVAQDLHKGNSDLNGYTLEFKIIVDKEIVSGFAVDLVGQYVNQAKGAEASAKISGDDVDFTNIPAPKISKTIWEDNVETEVLRKYIDQLAQYDAEEAKNGV</sequence>
<evidence type="ECO:0000256" key="1">
    <source>
        <dbReference type="ARBA" id="ARBA00004370"/>
    </source>
</evidence>
<dbReference type="Proteomes" id="UP000051952">
    <property type="component" value="Unassembled WGS sequence"/>
</dbReference>
<dbReference type="InterPro" id="IPR000711">
    <property type="entry name" value="ATPase_OSCP/dsu"/>
</dbReference>
<dbReference type="OrthoDB" id="275915at2759"/>
<proteinExistence type="predicted"/>
<evidence type="ECO:0000313" key="7">
    <source>
        <dbReference type="EMBL" id="CUG93555.1"/>
    </source>
</evidence>
<keyword evidence="2" id="KW-0813">Transport</keyword>
<keyword evidence="5" id="KW-0472">Membrane</keyword>
<reference evidence="8" key="1">
    <citation type="submission" date="2015-09" db="EMBL/GenBank/DDBJ databases">
        <authorList>
            <consortium name="Pathogen Informatics"/>
        </authorList>
    </citation>
    <scope>NUCLEOTIDE SEQUENCE [LARGE SCALE GENOMIC DNA]</scope>
    <source>
        <strain evidence="8">Lake Konstanz</strain>
    </source>
</reference>
<accession>A0A0S4JTF5</accession>
<evidence type="ECO:0000256" key="5">
    <source>
        <dbReference type="ARBA" id="ARBA00023136"/>
    </source>
</evidence>
<dbReference type="GO" id="GO:0046933">
    <property type="term" value="F:proton-transporting ATP synthase activity, rotational mechanism"/>
    <property type="evidence" value="ECO:0007669"/>
    <property type="project" value="InterPro"/>
</dbReference>
<dbReference type="EMBL" id="CYKH01002161">
    <property type="protein sequence ID" value="CUG93555.1"/>
    <property type="molecule type" value="Genomic_DNA"/>
</dbReference>
<organism evidence="7 8">
    <name type="scientific">Bodo saltans</name>
    <name type="common">Flagellated protozoan</name>
    <dbReference type="NCBI Taxonomy" id="75058"/>
    <lineage>
        <taxon>Eukaryota</taxon>
        <taxon>Discoba</taxon>
        <taxon>Euglenozoa</taxon>
        <taxon>Kinetoplastea</taxon>
        <taxon>Metakinetoplastina</taxon>
        <taxon>Eubodonida</taxon>
        <taxon>Bodonidae</taxon>
        <taxon>Bodo</taxon>
    </lineage>
</organism>
<gene>
    <name evidence="7" type="ORF">BSAL_43470</name>
</gene>
<evidence type="ECO:0000256" key="6">
    <source>
        <dbReference type="ARBA" id="ARBA00023310"/>
    </source>
</evidence>
<dbReference type="OMA" id="TTFTLEW"/>
<keyword evidence="3" id="KW-0375">Hydrogen ion transport</keyword>
<keyword evidence="8" id="KW-1185">Reference proteome</keyword>
<dbReference type="AlphaFoldDB" id="A0A0S4JTF5"/>
<evidence type="ECO:0000256" key="2">
    <source>
        <dbReference type="ARBA" id="ARBA00022448"/>
    </source>
</evidence>
<protein>
    <submittedName>
        <fullName evidence="7">Uncharacterized protein</fullName>
    </submittedName>
</protein>
<dbReference type="GO" id="GO:0016020">
    <property type="term" value="C:membrane"/>
    <property type="evidence" value="ECO:0007669"/>
    <property type="project" value="UniProtKB-SubCell"/>
</dbReference>
<evidence type="ECO:0000313" key="8">
    <source>
        <dbReference type="Proteomes" id="UP000051952"/>
    </source>
</evidence>
<keyword evidence="6" id="KW-0066">ATP synthesis</keyword>
<comment type="subcellular location">
    <subcellularLocation>
        <location evidence="1">Membrane</location>
    </subcellularLocation>
</comment>
<dbReference type="VEuPathDB" id="TriTrypDB:BSAL_43470"/>
<evidence type="ECO:0000256" key="3">
    <source>
        <dbReference type="ARBA" id="ARBA00022781"/>
    </source>
</evidence>
<name>A0A0S4JTF5_BODSA</name>
<dbReference type="PANTHER" id="PTHR11910">
    <property type="entry name" value="ATP SYNTHASE DELTA CHAIN"/>
    <property type="match status" value="1"/>
</dbReference>
<keyword evidence="4" id="KW-0406">Ion transport</keyword>
<evidence type="ECO:0000256" key="4">
    <source>
        <dbReference type="ARBA" id="ARBA00023065"/>
    </source>
</evidence>